<name>A0A6J4N1Z3_9ACTN</name>
<reference evidence="1" key="1">
    <citation type="submission" date="2020-02" db="EMBL/GenBank/DDBJ databases">
        <authorList>
            <person name="Meier V. D."/>
        </authorList>
    </citation>
    <scope>NUCLEOTIDE SEQUENCE</scope>
    <source>
        <strain evidence="1">AVDCRST_MAG32</strain>
    </source>
</reference>
<gene>
    <name evidence="1" type="ORF">AVDCRST_MAG32-719</name>
</gene>
<organism evidence="1">
    <name type="scientific">uncultured Nocardioides sp</name>
    <dbReference type="NCBI Taxonomy" id="198441"/>
    <lineage>
        <taxon>Bacteria</taxon>
        <taxon>Bacillati</taxon>
        <taxon>Actinomycetota</taxon>
        <taxon>Actinomycetes</taxon>
        <taxon>Propionibacteriales</taxon>
        <taxon>Nocardioidaceae</taxon>
        <taxon>Nocardioides</taxon>
        <taxon>environmental samples</taxon>
    </lineage>
</organism>
<proteinExistence type="predicted"/>
<dbReference type="Pfam" id="PF20062">
    <property type="entry name" value="DUF6461"/>
    <property type="match status" value="1"/>
</dbReference>
<evidence type="ECO:0000313" key="1">
    <source>
        <dbReference type="EMBL" id="CAA9370678.1"/>
    </source>
</evidence>
<dbReference type="EMBL" id="CADCUM010000027">
    <property type="protein sequence ID" value="CAA9370678.1"/>
    <property type="molecule type" value="Genomic_DNA"/>
</dbReference>
<protein>
    <submittedName>
        <fullName evidence="1">Uncharacterized protein</fullName>
    </submittedName>
</protein>
<sequence length="203" mass="21407">MAATVEHYDELIEETGFEEGTVLVVTGATIDEVADALEADRHGTVDPADVAAAEAPTHAMYSFVQLDGGVLAAEDTGYADPPVSALVALSSGGRSAAVVRDNIQAHARFACARDGALLFDADEYVFVADRSGVPAELRALFDRAWVDLDADEHDVEDPLAVALAMAEVVTGIEVTVEDVERAASRDAVRLPVPALRYVPEAEA</sequence>
<accession>A0A6J4N1Z3</accession>
<dbReference type="AlphaFoldDB" id="A0A6J4N1Z3"/>
<dbReference type="InterPro" id="IPR045592">
    <property type="entry name" value="DUF6461"/>
</dbReference>